<evidence type="ECO:0000313" key="2">
    <source>
        <dbReference type="EMBL" id="AAK81389.1"/>
    </source>
</evidence>
<evidence type="ECO:0000313" key="3">
    <source>
        <dbReference type="Proteomes" id="UP000000814"/>
    </source>
</evidence>
<dbReference type="eggNOG" id="ENOG5030GFC">
    <property type="taxonomic scope" value="Bacteria"/>
</dbReference>
<name>Q97DL4_CLOAB</name>
<accession>Q97DL4</accession>
<dbReference type="PIR" id="B97325">
    <property type="entry name" value="B97325"/>
</dbReference>
<sequence>MRRRTAIIKGSLISAIIVIVFFGVFQIYKSYFNSSDSSEYLTERKDMPSFKYLQNEKNTDDGKSFDFAGFNGRWSLIHFNASKGTKITIHDSSKITKGKLYIVVLDSRYKSMAIHKSVKKSTFHLTTHRRGEYIVRIVGDNSKGKFDIKIDSNPHINISHKDLMD</sequence>
<dbReference type="STRING" id="272562.CA_C3460"/>
<keyword evidence="3" id="KW-1185">Reference proteome</keyword>
<dbReference type="RefSeq" id="WP_010966729.1">
    <property type="nucleotide sequence ID" value="NC_003030.1"/>
</dbReference>
<dbReference type="KEGG" id="cac:CA_C3460"/>
<reference evidence="2 3" key="1">
    <citation type="journal article" date="2001" name="J. Bacteriol.">
        <title>Genome sequence and comparative analysis of the solvent-producing bacterium Clostridium acetobutylicum.</title>
        <authorList>
            <person name="Nolling J."/>
            <person name="Breton G."/>
            <person name="Omelchenko M.V."/>
            <person name="Makarova K.S."/>
            <person name="Zeng Q."/>
            <person name="Gibson R."/>
            <person name="Lee H.M."/>
            <person name="Dubois J."/>
            <person name="Qiu D."/>
            <person name="Hitti J."/>
            <person name="Wolf Y.I."/>
            <person name="Tatusov R.L."/>
            <person name="Sabathe F."/>
            <person name="Doucette-Stamm L."/>
            <person name="Soucaille P."/>
            <person name="Daly M.J."/>
            <person name="Bennett G.N."/>
            <person name="Koonin E.V."/>
            <person name="Smith D.R."/>
        </authorList>
    </citation>
    <scope>NUCLEOTIDE SEQUENCE [LARGE SCALE GENOMIC DNA]</scope>
    <source>
        <strain evidence="3">ATCC 824 / DSM 792 / JCM 1419 / LMG 5710 / VKM B-1787</strain>
    </source>
</reference>
<keyword evidence="1" id="KW-0812">Transmembrane</keyword>
<dbReference type="OrthoDB" id="1902494at2"/>
<proteinExistence type="predicted"/>
<protein>
    <submittedName>
        <fullName evidence="2">Uncharacterized protein</fullName>
    </submittedName>
</protein>
<dbReference type="HOGENOM" id="CLU_137817_0_0_9"/>
<organism evidence="2 3">
    <name type="scientific">Clostridium acetobutylicum (strain ATCC 824 / DSM 792 / JCM 1419 / IAM 19013 / LMG 5710 / NBRC 13948 / NRRL B-527 / VKM B-1787 / 2291 / W)</name>
    <dbReference type="NCBI Taxonomy" id="272562"/>
    <lineage>
        <taxon>Bacteria</taxon>
        <taxon>Bacillati</taxon>
        <taxon>Bacillota</taxon>
        <taxon>Clostridia</taxon>
        <taxon>Eubacteriales</taxon>
        <taxon>Clostridiaceae</taxon>
        <taxon>Clostridium</taxon>
    </lineage>
</organism>
<dbReference type="Proteomes" id="UP000000814">
    <property type="component" value="Chromosome"/>
</dbReference>
<keyword evidence="1" id="KW-0472">Membrane</keyword>
<dbReference type="AlphaFoldDB" id="Q97DL4"/>
<feature type="transmembrane region" description="Helical" evidence="1">
    <location>
        <begin position="7"/>
        <end position="28"/>
    </location>
</feature>
<gene>
    <name evidence="2" type="ordered locus">CA_C3460</name>
</gene>
<dbReference type="PATRIC" id="fig|272562.8.peg.3644"/>
<keyword evidence="1" id="KW-1133">Transmembrane helix</keyword>
<dbReference type="GeneID" id="44999955"/>
<dbReference type="SMR" id="Q97DL4"/>
<evidence type="ECO:0000256" key="1">
    <source>
        <dbReference type="SAM" id="Phobius"/>
    </source>
</evidence>
<dbReference type="EMBL" id="AE001437">
    <property type="protein sequence ID" value="AAK81389.1"/>
    <property type="molecule type" value="Genomic_DNA"/>
</dbReference>